<sequence>MLHREGAKAMLLQRTLFTGPRAWVNQDLYARNCSGSALRARHHVTIDGGAALSTNTYFGRFAASYWQRWTRVTAIEVTGTIVADPNVHTTILARASDIGGHERTIREATLEGSDTFSLTVPLNSFHDGGSLWLEFSAREGKSRISDVEWHSLTLAPATGINAEVAAGATGDENSEDAVADSTYTGRRFAIAVCTYNRPVDCAATVAALAHDSLVRTLIDELYVTDQGTQHVSEQAEFQEAARTFGSTLHYIQQPNLGGAGGFTRGIFEATEQATPVDVLLMDDDVRVEPETVVRMRSFAALTRTPTIVGAQMMFLFNPDFLLASAEGVDLRCLRRGTLTDPHGITNTSMVDGELPERRLDAEYNGWWSCLIPSEAVDRMGLPIPFFFQWDDVEYSLRGRRHNIPTVTLPGAAVWHADFYWKDVDGFGHFFSMRNGLITAALEPGFDPRSLAINTLADIRHEILGMQYGLAYTHMAAVRGFLRGPEGLHDGGQDAVARINKERAEFPETRPTNLDDVPPVARVGRAAPPPAARWEKAVMLKRKLKALLNKRIPGPTIVPYEDAAWWNTSLYQDVYVTDASQAVVRRRIFNRDLHRQQVRELNALIRRFRREANDVAKQYQDAFGELTSRANWERLYGKK</sequence>
<dbReference type="EMBL" id="CP012390">
    <property type="protein sequence ID" value="ALE18934.1"/>
    <property type="molecule type" value="Genomic_DNA"/>
</dbReference>
<evidence type="ECO:0000256" key="1">
    <source>
        <dbReference type="ARBA" id="ARBA00004776"/>
    </source>
</evidence>
<protein>
    <submittedName>
        <fullName evidence="8">Uncharacterized protein</fullName>
    </submittedName>
</protein>
<evidence type="ECO:0000313" key="8">
    <source>
        <dbReference type="EMBL" id="ALE18934.1"/>
    </source>
</evidence>
<feature type="domain" description="Galactofuranosyltransferase GlfT2 N-terminal" evidence="6">
    <location>
        <begin position="36"/>
        <end position="150"/>
    </location>
</feature>
<reference evidence="8 9" key="1">
    <citation type="journal article" date="2015" name="Genome Announc.">
        <title>Complete Genome Sequences for Two Strains of a Novel Fastidious, Partially Acid-Fast, Gram-Positive Corynebacterineae Bacterium, Derived from Human Clinical Samples.</title>
        <authorList>
            <person name="Nicholson A.C."/>
            <person name="Bell M."/>
            <person name="Humrighouse B.W."/>
            <person name="McQuiston J.R."/>
        </authorList>
    </citation>
    <scope>NUCLEOTIDE SEQUENCE [LARGE SCALE GENOMIC DNA]</scope>
    <source>
        <strain evidence="8 9">X1698</strain>
    </source>
</reference>
<evidence type="ECO:0000259" key="7">
    <source>
        <dbReference type="Pfam" id="PF19320"/>
    </source>
</evidence>
<organism evidence="8 9">
    <name type="scientific">Lawsonella clevelandensis</name>
    <dbReference type="NCBI Taxonomy" id="1528099"/>
    <lineage>
        <taxon>Bacteria</taxon>
        <taxon>Bacillati</taxon>
        <taxon>Actinomycetota</taxon>
        <taxon>Actinomycetes</taxon>
        <taxon>Mycobacteriales</taxon>
        <taxon>Lawsonellaceae</taxon>
        <taxon>Lawsonella</taxon>
    </lineage>
</organism>
<dbReference type="InterPro" id="IPR045699">
    <property type="entry name" value="GlfT2_C"/>
</dbReference>
<dbReference type="PATRIC" id="fig|1562462.4.peg.796"/>
<dbReference type="Proteomes" id="UP000068137">
    <property type="component" value="Chromosome"/>
</dbReference>
<dbReference type="InterPro" id="IPR029044">
    <property type="entry name" value="Nucleotide-diphossugar_trans"/>
</dbReference>
<keyword evidence="3" id="KW-0328">Glycosyltransferase</keyword>
<keyword evidence="5" id="KW-0175">Coiled coil</keyword>
<dbReference type="KEGG" id="cbq:AL705_03935"/>
<feature type="domain" description="Galactofuranosyltransferase-2 C-terminal" evidence="7">
    <location>
        <begin position="457"/>
        <end position="636"/>
    </location>
</feature>
<feature type="coiled-coil region" evidence="5">
    <location>
        <begin position="590"/>
        <end position="617"/>
    </location>
</feature>
<name>A0A0M3TBN6_9ACTN</name>
<comment type="pathway">
    <text evidence="1">Cell wall biogenesis; cell wall polysaccharide biosynthesis.</text>
</comment>
<evidence type="ECO:0000313" key="9">
    <source>
        <dbReference type="Proteomes" id="UP000068137"/>
    </source>
</evidence>
<dbReference type="STRING" id="1528099.AL705_03935"/>
<evidence type="ECO:0000256" key="5">
    <source>
        <dbReference type="SAM" id="Coils"/>
    </source>
</evidence>
<comment type="similarity">
    <text evidence="2">Belongs to the glycosyltransferase 2 family.</text>
</comment>
<evidence type="ECO:0000256" key="2">
    <source>
        <dbReference type="ARBA" id="ARBA00006739"/>
    </source>
</evidence>
<evidence type="ECO:0000259" key="6">
    <source>
        <dbReference type="Pfam" id="PF17994"/>
    </source>
</evidence>
<dbReference type="PANTHER" id="PTHR43179">
    <property type="entry name" value="RHAMNOSYLTRANSFERASE WBBL"/>
    <property type="match status" value="1"/>
</dbReference>
<dbReference type="SUPFAM" id="SSF53448">
    <property type="entry name" value="Nucleotide-diphospho-sugar transferases"/>
    <property type="match status" value="1"/>
</dbReference>
<dbReference type="AlphaFoldDB" id="A0A0M3TBN6"/>
<dbReference type="Pfam" id="PF17994">
    <property type="entry name" value="Glft2_N"/>
    <property type="match status" value="1"/>
</dbReference>
<accession>A0A0M3TBN6</accession>
<gene>
    <name evidence="8" type="ORF">AL705_03935</name>
</gene>
<dbReference type="InterPro" id="IPR040492">
    <property type="entry name" value="GlfT2_N"/>
</dbReference>
<dbReference type="Gene3D" id="3.90.550.60">
    <property type="match status" value="1"/>
</dbReference>
<evidence type="ECO:0000256" key="4">
    <source>
        <dbReference type="ARBA" id="ARBA00022679"/>
    </source>
</evidence>
<dbReference type="Pfam" id="PF19320">
    <property type="entry name" value="GlfT2_domain3"/>
    <property type="match status" value="1"/>
</dbReference>
<evidence type="ECO:0000256" key="3">
    <source>
        <dbReference type="ARBA" id="ARBA00022676"/>
    </source>
</evidence>
<dbReference type="Pfam" id="PF13641">
    <property type="entry name" value="Glyco_tranf_2_3"/>
    <property type="match status" value="1"/>
</dbReference>
<dbReference type="GO" id="GO:0016757">
    <property type="term" value="F:glycosyltransferase activity"/>
    <property type="evidence" value="ECO:0007669"/>
    <property type="project" value="UniProtKB-KW"/>
</dbReference>
<keyword evidence="4" id="KW-0808">Transferase</keyword>
<proteinExistence type="inferred from homology"/>
<dbReference type="PANTHER" id="PTHR43179:SF12">
    <property type="entry name" value="GALACTOFURANOSYLTRANSFERASE GLFT2"/>
    <property type="match status" value="1"/>
</dbReference>